<dbReference type="InterPro" id="IPR013332">
    <property type="entry name" value="KPR_N"/>
</dbReference>
<feature type="transmembrane region" description="Helical" evidence="2">
    <location>
        <begin position="303"/>
        <end position="328"/>
    </location>
</feature>
<feature type="region of interest" description="Disordered" evidence="1">
    <location>
        <begin position="1"/>
        <end position="59"/>
    </location>
</feature>
<dbReference type="STRING" id="1480694.DC28_07960"/>
<dbReference type="EMBL" id="JNUP01000063">
    <property type="protein sequence ID" value="KGE72035.1"/>
    <property type="molecule type" value="Genomic_DNA"/>
</dbReference>
<dbReference type="Pfam" id="PF02558">
    <property type="entry name" value="ApbA"/>
    <property type="match status" value="1"/>
</dbReference>
<accession>A0A098QVY9</accession>
<sequence>MPLNYLHMQAESSQNPGDPGQKPSGSRKDRPSIWIKTDHTKGHDQVRDPMESRVRDQTPFVDSKKRPWTITVLGAGVVGSLITAVLLNSGCDVILVARPDRKAELDQWGLIVHHMDAEAPTRWKPEVRDTLVGSPVTDWLIVALPNQQLDGIIPDLVRTRYPNILIFGNNGGGFERFRQAMGRRVAFGYPGCAGYKKGAVIYFRFYRGWACTLLTTTLGEMGGRLTNRLIFLTSQIRQGGWYAIMHSEMESWQISHTSVMRPIVLALDRCGGSLETLSTSSNELKRVVKEIRRNFFQQLRARFIIAPVKMTAFFLPMGIITRLLSWYFSTPLGQESVGGYLIRNRAELEFVFAEYSRITRQKQKTS</sequence>
<evidence type="ECO:0000256" key="1">
    <source>
        <dbReference type="SAM" id="MobiDB-lite"/>
    </source>
</evidence>
<dbReference type="SUPFAM" id="SSF51735">
    <property type="entry name" value="NAD(P)-binding Rossmann-fold domains"/>
    <property type="match status" value="1"/>
</dbReference>
<keyword evidence="2" id="KW-0812">Transmembrane</keyword>
<protein>
    <recommendedName>
        <fullName evidence="3">Ketopantoate reductase N-terminal domain-containing protein</fullName>
    </recommendedName>
</protein>
<proteinExistence type="predicted"/>
<comment type="caution">
    <text evidence="4">The sequence shown here is derived from an EMBL/GenBank/DDBJ whole genome shotgun (WGS) entry which is preliminary data.</text>
</comment>
<dbReference type="InterPro" id="IPR036291">
    <property type="entry name" value="NAD(P)-bd_dom_sf"/>
</dbReference>
<keyword evidence="5" id="KW-1185">Reference proteome</keyword>
<evidence type="ECO:0000313" key="4">
    <source>
        <dbReference type="EMBL" id="KGE72035.1"/>
    </source>
</evidence>
<feature type="compositionally biased region" description="Basic and acidic residues" evidence="1">
    <location>
        <begin position="26"/>
        <end position="56"/>
    </location>
</feature>
<dbReference type="Gene3D" id="3.40.50.720">
    <property type="entry name" value="NAD(P)-binding Rossmann-like Domain"/>
    <property type="match status" value="1"/>
</dbReference>
<evidence type="ECO:0000313" key="5">
    <source>
        <dbReference type="Proteomes" id="UP000029692"/>
    </source>
</evidence>
<name>A0A098QVY9_9SPIO</name>
<dbReference type="eggNOG" id="COG1893">
    <property type="taxonomic scope" value="Bacteria"/>
</dbReference>
<evidence type="ECO:0000256" key="2">
    <source>
        <dbReference type="SAM" id="Phobius"/>
    </source>
</evidence>
<keyword evidence="2" id="KW-1133">Transmembrane helix</keyword>
<keyword evidence="2" id="KW-0472">Membrane</keyword>
<feature type="transmembrane region" description="Helical" evidence="2">
    <location>
        <begin position="68"/>
        <end position="97"/>
    </location>
</feature>
<organism evidence="4 5">
    <name type="scientific">Spirochaeta lutea</name>
    <dbReference type="NCBI Taxonomy" id="1480694"/>
    <lineage>
        <taxon>Bacteria</taxon>
        <taxon>Pseudomonadati</taxon>
        <taxon>Spirochaetota</taxon>
        <taxon>Spirochaetia</taxon>
        <taxon>Spirochaetales</taxon>
        <taxon>Spirochaetaceae</taxon>
        <taxon>Spirochaeta</taxon>
    </lineage>
</organism>
<gene>
    <name evidence="4" type="ORF">DC28_07960</name>
</gene>
<reference evidence="4 5" key="1">
    <citation type="submission" date="2014-05" db="EMBL/GenBank/DDBJ databases">
        <title>De novo Genome Sequence of Spirocheata sp.</title>
        <authorList>
            <person name="Shivani Y."/>
            <person name="Subhash Y."/>
            <person name="Tushar L."/>
            <person name="Sasikala C."/>
            <person name="Ramana C.V."/>
        </authorList>
    </citation>
    <scope>NUCLEOTIDE SEQUENCE [LARGE SCALE GENOMIC DNA]</scope>
    <source>
        <strain evidence="4 5">JC230</strain>
    </source>
</reference>
<dbReference type="Proteomes" id="UP000029692">
    <property type="component" value="Unassembled WGS sequence"/>
</dbReference>
<dbReference type="AlphaFoldDB" id="A0A098QVY9"/>
<evidence type="ECO:0000259" key="3">
    <source>
        <dbReference type="Pfam" id="PF02558"/>
    </source>
</evidence>
<feature type="domain" description="Ketopantoate reductase N-terminal" evidence="3">
    <location>
        <begin position="70"/>
        <end position="196"/>
    </location>
</feature>